<dbReference type="Proteomes" id="UP000620262">
    <property type="component" value="Unassembled WGS sequence"/>
</dbReference>
<feature type="transmembrane region" description="Helical" evidence="6">
    <location>
        <begin position="113"/>
        <end position="134"/>
    </location>
</feature>
<feature type="transmembrane region" description="Helical" evidence="6">
    <location>
        <begin position="6"/>
        <end position="27"/>
    </location>
</feature>
<dbReference type="PANTHER" id="PTHR30086:SF20">
    <property type="entry name" value="ARGININE EXPORTER PROTEIN ARGO-RELATED"/>
    <property type="match status" value="1"/>
</dbReference>
<evidence type="ECO:0000313" key="7">
    <source>
        <dbReference type="EMBL" id="MBE1506892.1"/>
    </source>
</evidence>
<feature type="transmembrane region" description="Helical" evidence="6">
    <location>
        <begin position="154"/>
        <end position="178"/>
    </location>
</feature>
<dbReference type="InterPro" id="IPR001123">
    <property type="entry name" value="LeuE-type"/>
</dbReference>
<organism evidence="7 8">
    <name type="scientific">Rhizobium viscosum</name>
    <name type="common">Arthrobacter viscosus</name>
    <dbReference type="NCBI Taxonomy" id="1673"/>
    <lineage>
        <taxon>Bacteria</taxon>
        <taxon>Pseudomonadati</taxon>
        <taxon>Pseudomonadota</taxon>
        <taxon>Alphaproteobacteria</taxon>
        <taxon>Hyphomicrobiales</taxon>
        <taxon>Rhizobiaceae</taxon>
        <taxon>Rhizobium/Agrobacterium group</taxon>
        <taxon>Rhizobium</taxon>
    </lineage>
</organism>
<evidence type="ECO:0000256" key="6">
    <source>
        <dbReference type="SAM" id="Phobius"/>
    </source>
</evidence>
<gene>
    <name evidence="7" type="ORF">H4W29_004073</name>
</gene>
<comment type="subcellular location">
    <subcellularLocation>
        <location evidence="1">Cell membrane</location>
        <topology evidence="1">Multi-pass membrane protein</topology>
    </subcellularLocation>
</comment>
<keyword evidence="5 6" id="KW-0472">Membrane</keyword>
<keyword evidence="4 6" id="KW-1133">Transmembrane helix</keyword>
<evidence type="ECO:0000256" key="5">
    <source>
        <dbReference type="ARBA" id="ARBA00023136"/>
    </source>
</evidence>
<reference evidence="7 8" key="1">
    <citation type="submission" date="2020-10" db="EMBL/GenBank/DDBJ databases">
        <title>Sequencing the genomes of 1000 actinobacteria strains.</title>
        <authorList>
            <person name="Klenk H.-P."/>
        </authorList>
    </citation>
    <scope>NUCLEOTIDE SEQUENCE [LARGE SCALE GENOMIC DNA]</scope>
    <source>
        <strain evidence="7 8">DSM 7307</strain>
    </source>
</reference>
<comment type="caution">
    <text evidence="7">The sequence shown here is derived from an EMBL/GenBank/DDBJ whole genome shotgun (WGS) entry which is preliminary data.</text>
</comment>
<keyword evidence="2" id="KW-1003">Cell membrane</keyword>
<evidence type="ECO:0000256" key="1">
    <source>
        <dbReference type="ARBA" id="ARBA00004651"/>
    </source>
</evidence>
<keyword evidence="3 6" id="KW-0812">Transmembrane</keyword>
<evidence type="ECO:0000256" key="4">
    <source>
        <dbReference type="ARBA" id="ARBA00022989"/>
    </source>
</evidence>
<evidence type="ECO:0000313" key="8">
    <source>
        <dbReference type="Proteomes" id="UP000620262"/>
    </source>
</evidence>
<evidence type="ECO:0000256" key="2">
    <source>
        <dbReference type="ARBA" id="ARBA00022475"/>
    </source>
</evidence>
<feature type="transmembrane region" description="Helical" evidence="6">
    <location>
        <begin position="187"/>
        <end position="205"/>
    </location>
</feature>
<dbReference type="PANTHER" id="PTHR30086">
    <property type="entry name" value="ARGININE EXPORTER PROTEIN ARGO"/>
    <property type="match status" value="1"/>
</dbReference>
<dbReference type="PIRSF" id="PIRSF006324">
    <property type="entry name" value="LeuE"/>
    <property type="match status" value="1"/>
</dbReference>
<feature type="transmembrane region" description="Helical" evidence="6">
    <location>
        <begin position="39"/>
        <end position="65"/>
    </location>
</feature>
<dbReference type="RefSeq" id="WP_192730530.1">
    <property type="nucleotide sequence ID" value="NZ_BAAAVL010000014.1"/>
</dbReference>
<accession>A0ABR9IUL7</accession>
<keyword evidence="8" id="KW-1185">Reference proteome</keyword>
<evidence type="ECO:0000256" key="3">
    <source>
        <dbReference type="ARBA" id="ARBA00022692"/>
    </source>
</evidence>
<sequence>MLSLETVITFAAAATILCWVPGPDNLFVLMQSAIYGRGVGLSVTAGLCVGLIFHTVAVSLGVAAIFQTSQFAFDALKFIGAGYLVYLAYKAFRAVPDELEAGTAKVKPMWQMMARGVVMNVTNPKVAIFFLAFLPQFTSTANGSIVFQMLQLGGIFILCAFTSFAVISLLAGSISAWLKRSDRSQVILNRVAGLVFVGLAAKLATAHR</sequence>
<name>A0ABR9IUL7_RHIVS</name>
<dbReference type="EMBL" id="JADBEC010000001">
    <property type="protein sequence ID" value="MBE1506892.1"/>
    <property type="molecule type" value="Genomic_DNA"/>
</dbReference>
<proteinExistence type="predicted"/>
<dbReference type="Pfam" id="PF01810">
    <property type="entry name" value="LysE"/>
    <property type="match status" value="1"/>
</dbReference>
<protein>
    <submittedName>
        <fullName evidence="7">Threonine/homoserine/homoserine lactone efflux protein</fullName>
    </submittedName>
</protein>